<dbReference type="Gene3D" id="3.30.565.10">
    <property type="entry name" value="Histidine kinase-like ATPase, C-terminal domain"/>
    <property type="match status" value="1"/>
</dbReference>
<dbReference type="InterPro" id="IPR052162">
    <property type="entry name" value="Sensor_kinase/Photoreceptor"/>
</dbReference>
<dbReference type="EMBL" id="FPAS01000003">
    <property type="protein sequence ID" value="SFT73940.1"/>
    <property type="molecule type" value="Genomic_DNA"/>
</dbReference>
<evidence type="ECO:0000313" key="9">
    <source>
        <dbReference type="Proteomes" id="UP000236454"/>
    </source>
</evidence>
<keyword evidence="5" id="KW-0418">Kinase</keyword>
<dbReference type="NCBIfam" id="TIGR00229">
    <property type="entry name" value="sensory_box"/>
    <property type="match status" value="1"/>
</dbReference>
<keyword evidence="3" id="KW-0597">Phosphoprotein</keyword>
<dbReference type="Gene3D" id="3.30.450.20">
    <property type="entry name" value="PAS domain"/>
    <property type="match status" value="1"/>
</dbReference>
<dbReference type="InterPro" id="IPR035965">
    <property type="entry name" value="PAS-like_dom_sf"/>
</dbReference>
<evidence type="ECO:0000259" key="6">
    <source>
        <dbReference type="PROSITE" id="PS50109"/>
    </source>
</evidence>
<evidence type="ECO:0000256" key="1">
    <source>
        <dbReference type="ARBA" id="ARBA00000085"/>
    </source>
</evidence>
<dbReference type="CDD" id="cd00130">
    <property type="entry name" value="PAS"/>
    <property type="match status" value="1"/>
</dbReference>
<dbReference type="InterPro" id="IPR036097">
    <property type="entry name" value="HisK_dim/P_sf"/>
</dbReference>
<evidence type="ECO:0000256" key="3">
    <source>
        <dbReference type="ARBA" id="ARBA00022553"/>
    </source>
</evidence>
<dbReference type="InterPro" id="IPR036890">
    <property type="entry name" value="HATPase_C_sf"/>
</dbReference>
<dbReference type="GO" id="GO:0000155">
    <property type="term" value="F:phosphorelay sensor kinase activity"/>
    <property type="evidence" value="ECO:0007669"/>
    <property type="project" value="InterPro"/>
</dbReference>
<dbReference type="Pfam" id="PF00512">
    <property type="entry name" value="HisKA"/>
    <property type="match status" value="1"/>
</dbReference>
<dbReference type="AlphaFoldDB" id="A0A1I7AGE0"/>
<reference evidence="8 9" key="1">
    <citation type="submission" date="2016-10" db="EMBL/GenBank/DDBJ databases">
        <authorList>
            <person name="de Groot N.N."/>
        </authorList>
    </citation>
    <scope>NUCLEOTIDE SEQUENCE [LARGE SCALE GENOMIC DNA]</scope>
    <source>
        <strain evidence="8 9">CGMCC 1.7005</strain>
    </source>
</reference>
<proteinExistence type="predicted"/>
<dbReference type="PANTHER" id="PTHR43304">
    <property type="entry name" value="PHYTOCHROME-LIKE PROTEIN CPH1"/>
    <property type="match status" value="1"/>
</dbReference>
<feature type="domain" description="PAS" evidence="7">
    <location>
        <begin position="17"/>
        <end position="59"/>
    </location>
</feature>
<evidence type="ECO:0000256" key="5">
    <source>
        <dbReference type="ARBA" id="ARBA00022777"/>
    </source>
</evidence>
<dbReference type="PROSITE" id="PS50109">
    <property type="entry name" value="HIS_KIN"/>
    <property type="match status" value="1"/>
</dbReference>
<dbReference type="FunFam" id="3.30.565.10:FF:000006">
    <property type="entry name" value="Sensor histidine kinase WalK"/>
    <property type="match status" value="1"/>
</dbReference>
<evidence type="ECO:0000256" key="4">
    <source>
        <dbReference type="ARBA" id="ARBA00022679"/>
    </source>
</evidence>
<dbReference type="InterPro" id="IPR004358">
    <property type="entry name" value="Sig_transdc_His_kin-like_C"/>
</dbReference>
<dbReference type="InterPro" id="IPR005467">
    <property type="entry name" value="His_kinase_dom"/>
</dbReference>
<dbReference type="EC" id="2.7.13.3" evidence="2"/>
<dbReference type="RefSeq" id="WP_090249112.1">
    <property type="nucleotide sequence ID" value="NZ_FPAS01000003.1"/>
</dbReference>
<feature type="domain" description="Histidine kinase" evidence="6">
    <location>
        <begin position="168"/>
        <end position="379"/>
    </location>
</feature>
<keyword evidence="4" id="KW-0808">Transferase</keyword>
<dbReference type="SMART" id="SM00388">
    <property type="entry name" value="HisKA"/>
    <property type="match status" value="1"/>
</dbReference>
<comment type="catalytic activity">
    <reaction evidence="1">
        <text>ATP + protein L-histidine = ADP + protein N-phospho-L-histidine.</text>
        <dbReference type="EC" id="2.7.13.3"/>
    </reaction>
</comment>
<dbReference type="SUPFAM" id="SSF47384">
    <property type="entry name" value="Homodimeric domain of signal transducing histidine kinase"/>
    <property type="match status" value="1"/>
</dbReference>
<dbReference type="Pfam" id="PF13426">
    <property type="entry name" value="PAS_9"/>
    <property type="match status" value="1"/>
</dbReference>
<evidence type="ECO:0000313" key="8">
    <source>
        <dbReference type="EMBL" id="SFT73940.1"/>
    </source>
</evidence>
<dbReference type="InterPro" id="IPR003594">
    <property type="entry name" value="HATPase_dom"/>
</dbReference>
<dbReference type="PANTHER" id="PTHR43304:SF1">
    <property type="entry name" value="PAC DOMAIN-CONTAINING PROTEIN"/>
    <property type="match status" value="1"/>
</dbReference>
<dbReference type="Proteomes" id="UP000236454">
    <property type="component" value="Unassembled WGS sequence"/>
</dbReference>
<keyword evidence="9" id="KW-1185">Reference proteome</keyword>
<dbReference type="SMART" id="SM00091">
    <property type="entry name" value="PAS"/>
    <property type="match status" value="1"/>
</dbReference>
<dbReference type="InterPro" id="IPR003661">
    <property type="entry name" value="HisK_dim/P_dom"/>
</dbReference>
<organism evidence="8 9">
    <name type="scientific">Lishizhenia tianjinensis</name>
    <dbReference type="NCBI Taxonomy" id="477690"/>
    <lineage>
        <taxon>Bacteria</taxon>
        <taxon>Pseudomonadati</taxon>
        <taxon>Bacteroidota</taxon>
        <taxon>Flavobacteriia</taxon>
        <taxon>Flavobacteriales</taxon>
        <taxon>Crocinitomicaceae</taxon>
        <taxon>Lishizhenia</taxon>
    </lineage>
</organism>
<dbReference type="CDD" id="cd00082">
    <property type="entry name" value="HisKA"/>
    <property type="match status" value="1"/>
</dbReference>
<sequence>MENVQNLFVDFKTLDEKGDIFKQMFDLAVLPILIHDMEMNIIRVNESACTEFGYTKEEFKAIKVFDLHTAEELQHSNAVLKEMETENKLTVQTVFQRKDGTTFHAEATPCKYILEGKPIIHVFIQNTDYKIKAIQKQQEFNAFLERTVHEKTQELLAKNVELENFAYIASHDLKEPLFTITSLVTLLKKHLGIEIDEKSDQFLNYLQSSSNRMREIIDGILDYSKLGQNRQLTAVNTAQLIQSILTDLNGSVTQKAVQISYGELPTIEGLEVELRLLFQNLISNAIKFRKADITSEINISAEQKEGQWIFSIADNGIGIPPKHQHEIFALFKRLHSKSHYEGTGIGLAHCKKIVQLHQGEIWVESKENEGSSFYFSIPV</sequence>
<dbReference type="Pfam" id="PF02518">
    <property type="entry name" value="HATPase_c"/>
    <property type="match status" value="1"/>
</dbReference>
<evidence type="ECO:0000256" key="2">
    <source>
        <dbReference type="ARBA" id="ARBA00012438"/>
    </source>
</evidence>
<evidence type="ECO:0000259" key="7">
    <source>
        <dbReference type="PROSITE" id="PS50112"/>
    </source>
</evidence>
<name>A0A1I7AGE0_9FLAO</name>
<dbReference type="PROSITE" id="PS50112">
    <property type="entry name" value="PAS"/>
    <property type="match status" value="1"/>
</dbReference>
<dbReference type="SUPFAM" id="SSF55785">
    <property type="entry name" value="PYP-like sensor domain (PAS domain)"/>
    <property type="match status" value="1"/>
</dbReference>
<dbReference type="InterPro" id="IPR000014">
    <property type="entry name" value="PAS"/>
</dbReference>
<dbReference type="PRINTS" id="PR00344">
    <property type="entry name" value="BCTRLSENSOR"/>
</dbReference>
<dbReference type="SMART" id="SM00387">
    <property type="entry name" value="HATPase_c"/>
    <property type="match status" value="1"/>
</dbReference>
<dbReference type="Gene3D" id="1.10.287.130">
    <property type="match status" value="1"/>
</dbReference>
<gene>
    <name evidence="8" type="ORF">SAMN05216474_2061</name>
</gene>
<dbReference type="STRING" id="477690.SAMN05216474_2061"/>
<protein>
    <recommendedName>
        <fullName evidence="2">histidine kinase</fullName>
        <ecNumber evidence="2">2.7.13.3</ecNumber>
    </recommendedName>
</protein>
<dbReference type="SUPFAM" id="SSF55874">
    <property type="entry name" value="ATPase domain of HSP90 chaperone/DNA topoisomerase II/histidine kinase"/>
    <property type="match status" value="1"/>
</dbReference>
<accession>A0A1I7AGE0</accession>
<dbReference type="OrthoDB" id="9781208at2"/>